<reference evidence="2" key="2">
    <citation type="journal article" date="2015" name="Genome Announc.">
        <title>Draft Genome Sequence of Filamentous Marine Cyanobacterium Lyngbya confervoides Strain BDU141951.</title>
        <authorList>
            <person name="Chandrababunaidu M.M."/>
            <person name="Sen D."/>
            <person name="Tripathy S."/>
        </authorList>
    </citation>
    <scope>NUCLEOTIDE SEQUENCE</scope>
    <source>
        <strain evidence="2">BDU141951</strain>
    </source>
</reference>
<accession>A0A0C1YH84</accession>
<keyword evidence="1" id="KW-0694">RNA-binding</keyword>
<gene>
    <name evidence="2" type="ORF">QQ91_014160</name>
</gene>
<dbReference type="Pfam" id="PF13275">
    <property type="entry name" value="S4_2"/>
    <property type="match status" value="1"/>
</dbReference>
<dbReference type="SUPFAM" id="SSF55174">
    <property type="entry name" value="Alpha-L RNA-binding motif"/>
    <property type="match status" value="1"/>
</dbReference>
<name>A0A0C1YH84_9CYAN</name>
<protein>
    <submittedName>
        <fullName evidence="2">RNA-binding S4 domain-containing protein</fullName>
    </submittedName>
</protein>
<dbReference type="CDD" id="cd00165">
    <property type="entry name" value="S4"/>
    <property type="match status" value="1"/>
</dbReference>
<dbReference type="EMBL" id="JTHE02000003">
    <property type="protein sequence ID" value="NEV68254.1"/>
    <property type="molecule type" value="Genomic_DNA"/>
</dbReference>
<dbReference type="InterPro" id="IPR036986">
    <property type="entry name" value="S4_RNA-bd_sf"/>
</dbReference>
<comment type="caution">
    <text evidence="2">The sequence shown here is derived from an EMBL/GenBank/DDBJ whole genome shotgun (WGS) entry which is preliminary data.</text>
</comment>
<reference evidence="2" key="3">
    <citation type="submission" date="2020-02" db="EMBL/GenBank/DDBJ databases">
        <authorList>
            <person name="Sarangi A.N."/>
            <person name="Ghosh S."/>
            <person name="Mukherjee M."/>
            <person name="Tripathy S."/>
        </authorList>
    </citation>
    <scope>NUCLEOTIDE SEQUENCE</scope>
    <source>
        <strain evidence="2">BDU141951</strain>
    </source>
</reference>
<reference evidence="2" key="1">
    <citation type="submission" date="2014-11" db="EMBL/GenBank/DDBJ databases">
        <authorList>
            <person name="Malar M.C."/>
            <person name="Sen D."/>
            <person name="Tripathy S."/>
        </authorList>
    </citation>
    <scope>NUCLEOTIDE SEQUENCE</scope>
    <source>
        <strain evidence="2">BDU141951</strain>
    </source>
</reference>
<evidence type="ECO:0000313" key="2">
    <source>
        <dbReference type="EMBL" id="NEV68254.1"/>
    </source>
</evidence>
<organism evidence="2">
    <name type="scientific">Lyngbya confervoides BDU141951</name>
    <dbReference type="NCBI Taxonomy" id="1574623"/>
    <lineage>
        <taxon>Bacteria</taxon>
        <taxon>Bacillati</taxon>
        <taxon>Cyanobacteriota</taxon>
        <taxon>Cyanophyceae</taxon>
        <taxon>Oscillatoriophycideae</taxon>
        <taxon>Oscillatoriales</taxon>
        <taxon>Microcoleaceae</taxon>
        <taxon>Lyngbya</taxon>
    </lineage>
</organism>
<dbReference type="PROSITE" id="PS50889">
    <property type="entry name" value="S4"/>
    <property type="match status" value="1"/>
</dbReference>
<dbReference type="AlphaFoldDB" id="A0A0C1YH84"/>
<dbReference type="Gene3D" id="3.10.290.10">
    <property type="entry name" value="RNA-binding S4 domain"/>
    <property type="match status" value="1"/>
</dbReference>
<proteinExistence type="predicted"/>
<sequence length="77" mass="8442">MGTTATGEPFIKLDQFLKWQQVVQSGGQAKQLIQNGYVEVNGEMELRRGRKLFAGDVVAVDDLVFEVHMAGTAEATD</sequence>
<dbReference type="GO" id="GO:0003723">
    <property type="term" value="F:RNA binding"/>
    <property type="evidence" value="ECO:0007669"/>
    <property type="project" value="UniProtKB-KW"/>
</dbReference>
<evidence type="ECO:0000256" key="1">
    <source>
        <dbReference type="PROSITE-ProRule" id="PRU00182"/>
    </source>
</evidence>